<dbReference type="InterPro" id="IPR006355">
    <property type="entry name" value="LHPP/HDHD2"/>
</dbReference>
<dbReference type="InterPro" id="IPR036412">
    <property type="entry name" value="HAD-like_sf"/>
</dbReference>
<dbReference type="Pfam" id="PF13344">
    <property type="entry name" value="Hydrolase_6"/>
    <property type="match status" value="1"/>
</dbReference>
<comment type="similarity">
    <text evidence="2">Belongs to the HAD-like hydrolase superfamily.</text>
</comment>
<gene>
    <name evidence="6" type="ORF">SAMN02949497_0658</name>
</gene>
<protein>
    <recommendedName>
        <fullName evidence="5">Haloacid dehalogenase-like hydrolase domain-containing protein 2</fullName>
    </recommendedName>
</protein>
<dbReference type="AlphaFoldDB" id="A0A1Y6CRX7"/>
<keyword evidence="6" id="KW-0378">Hydrolase</keyword>
<organism evidence="6 7">
    <name type="scientific">Methylomagnum ishizawai</name>
    <dbReference type="NCBI Taxonomy" id="1760988"/>
    <lineage>
        <taxon>Bacteria</taxon>
        <taxon>Pseudomonadati</taxon>
        <taxon>Pseudomonadota</taxon>
        <taxon>Gammaproteobacteria</taxon>
        <taxon>Methylococcales</taxon>
        <taxon>Methylococcaceae</taxon>
        <taxon>Methylomagnum</taxon>
    </lineage>
</organism>
<dbReference type="RefSeq" id="WP_085216125.1">
    <property type="nucleotide sequence ID" value="NZ_FXAM01000001.1"/>
</dbReference>
<sequence length="267" mass="28183">MDPIASAAPRPIAAKGLLIDLDGVLYVGQTPIEGAAESLARLRAGGLALRFATNTSTLSLASLHRKLLGLGLDIDASEIISAPQAARLYLERLGRPRCALLLTGDVKSDFAAVEEVDIESADYLVLGDIGPAWDHGLLNRLFKRLMLGAKLIAIHRNRFWQTEAGLCMDIGGLVAALEYCTGQSALVMGKPAADFFRVALREMSLAADEVAMVGDDIDADVGGGQAAGLAGILVRTGKYREAYARASAVRPDAVVDSVRELPGFLGL</sequence>
<dbReference type="OrthoDB" id="148966at2"/>
<reference evidence="6 7" key="1">
    <citation type="submission" date="2016-12" db="EMBL/GenBank/DDBJ databases">
        <authorList>
            <person name="Song W.-J."/>
            <person name="Kurnit D.M."/>
        </authorList>
    </citation>
    <scope>NUCLEOTIDE SEQUENCE [LARGE SCALE GENOMIC DNA]</scope>
    <source>
        <strain evidence="6 7">175</strain>
    </source>
</reference>
<dbReference type="InterPro" id="IPR023214">
    <property type="entry name" value="HAD_sf"/>
</dbReference>
<dbReference type="NCBIfam" id="TIGR01460">
    <property type="entry name" value="HAD-SF-IIA"/>
    <property type="match status" value="1"/>
</dbReference>
<dbReference type="STRING" id="1760988.SAMN02949497_0658"/>
<dbReference type="GO" id="GO:0046872">
    <property type="term" value="F:metal ion binding"/>
    <property type="evidence" value="ECO:0007669"/>
    <property type="project" value="UniProtKB-KW"/>
</dbReference>
<dbReference type="GO" id="GO:0005737">
    <property type="term" value="C:cytoplasm"/>
    <property type="evidence" value="ECO:0007669"/>
    <property type="project" value="TreeGrafter"/>
</dbReference>
<keyword evidence="3" id="KW-0479">Metal-binding</keyword>
<keyword evidence="4" id="KW-0460">Magnesium</keyword>
<dbReference type="SUPFAM" id="SSF56784">
    <property type="entry name" value="HAD-like"/>
    <property type="match status" value="1"/>
</dbReference>
<dbReference type="GO" id="GO:0016791">
    <property type="term" value="F:phosphatase activity"/>
    <property type="evidence" value="ECO:0007669"/>
    <property type="project" value="InterPro"/>
</dbReference>
<comment type="cofactor">
    <cofactor evidence="1">
        <name>Mg(2+)</name>
        <dbReference type="ChEBI" id="CHEBI:18420"/>
    </cofactor>
</comment>
<dbReference type="Proteomes" id="UP000192923">
    <property type="component" value="Unassembled WGS sequence"/>
</dbReference>
<proteinExistence type="inferred from homology"/>
<evidence type="ECO:0000256" key="4">
    <source>
        <dbReference type="ARBA" id="ARBA00022842"/>
    </source>
</evidence>
<dbReference type="NCBIfam" id="TIGR01458">
    <property type="entry name" value="HAD-SF-IIA-hyp3"/>
    <property type="match status" value="1"/>
</dbReference>
<evidence type="ECO:0000313" key="7">
    <source>
        <dbReference type="Proteomes" id="UP000192923"/>
    </source>
</evidence>
<evidence type="ECO:0000256" key="2">
    <source>
        <dbReference type="ARBA" id="ARBA00007958"/>
    </source>
</evidence>
<dbReference type="EMBL" id="FXAM01000001">
    <property type="protein sequence ID" value="SMF93378.1"/>
    <property type="molecule type" value="Genomic_DNA"/>
</dbReference>
<dbReference type="PANTHER" id="PTHR19288">
    <property type="entry name" value="4-NITROPHENYLPHOSPHATASE-RELATED"/>
    <property type="match status" value="1"/>
</dbReference>
<dbReference type="PANTHER" id="PTHR19288:SF46">
    <property type="entry name" value="HALOACID DEHALOGENASE-LIKE HYDROLASE DOMAIN-CONTAINING PROTEIN 2"/>
    <property type="match status" value="1"/>
</dbReference>
<dbReference type="InterPro" id="IPR006357">
    <property type="entry name" value="HAD-SF_hydro_IIA"/>
</dbReference>
<evidence type="ECO:0000313" key="6">
    <source>
        <dbReference type="EMBL" id="SMF93378.1"/>
    </source>
</evidence>
<name>A0A1Y6CRX7_9GAMM</name>
<evidence type="ECO:0000256" key="5">
    <source>
        <dbReference type="ARBA" id="ARBA00039666"/>
    </source>
</evidence>
<accession>A0A1Y6CRX7</accession>
<keyword evidence="7" id="KW-1185">Reference proteome</keyword>
<evidence type="ECO:0000256" key="3">
    <source>
        <dbReference type="ARBA" id="ARBA00022723"/>
    </source>
</evidence>
<dbReference type="Pfam" id="PF13242">
    <property type="entry name" value="Hydrolase_like"/>
    <property type="match status" value="1"/>
</dbReference>
<evidence type="ECO:0000256" key="1">
    <source>
        <dbReference type="ARBA" id="ARBA00001946"/>
    </source>
</evidence>
<dbReference type="Gene3D" id="3.40.50.1000">
    <property type="entry name" value="HAD superfamily/HAD-like"/>
    <property type="match status" value="2"/>
</dbReference>